<dbReference type="Gene3D" id="3.30.1050.10">
    <property type="entry name" value="SCP2 sterol-binding domain"/>
    <property type="match status" value="1"/>
</dbReference>
<evidence type="ECO:0000259" key="1">
    <source>
        <dbReference type="Pfam" id="PF02036"/>
    </source>
</evidence>
<feature type="domain" description="SCP2" evidence="1">
    <location>
        <begin position="10"/>
        <end position="104"/>
    </location>
</feature>
<name>A0ABW7ZW04_9ACTN</name>
<keyword evidence="3" id="KW-1185">Reference proteome</keyword>
<dbReference type="Pfam" id="PF02036">
    <property type="entry name" value="SCP2"/>
    <property type="match status" value="1"/>
</dbReference>
<organism evidence="2 3">
    <name type="scientific">Micromonospora maritima</name>
    <dbReference type="NCBI Taxonomy" id="986711"/>
    <lineage>
        <taxon>Bacteria</taxon>
        <taxon>Bacillati</taxon>
        <taxon>Actinomycetota</taxon>
        <taxon>Actinomycetes</taxon>
        <taxon>Micromonosporales</taxon>
        <taxon>Micromonosporaceae</taxon>
        <taxon>Micromonospora</taxon>
    </lineage>
</organism>
<dbReference type="Proteomes" id="UP001612812">
    <property type="component" value="Unassembled WGS sequence"/>
</dbReference>
<evidence type="ECO:0000313" key="2">
    <source>
        <dbReference type="EMBL" id="MFI7266417.1"/>
    </source>
</evidence>
<dbReference type="InterPro" id="IPR036527">
    <property type="entry name" value="SCP2_sterol-bd_dom_sf"/>
</dbReference>
<dbReference type="RefSeq" id="WP_396757471.1">
    <property type="nucleotide sequence ID" value="NZ_JBITLA010000021.1"/>
</dbReference>
<comment type="caution">
    <text evidence="2">The sequence shown here is derived from an EMBL/GenBank/DDBJ whole genome shotgun (WGS) entry which is preliminary data.</text>
</comment>
<sequence>MTSIDAFFDRLRRDGAEDRLVKVSGSVRFDIRGERGLRHWRLDIDRGRLRVTDDDGPASTVIRMSEQTAEAMVEGGMNGLAAINRGEILVDGDLALALRIGRLLPAPNARHGGGGT</sequence>
<dbReference type="EMBL" id="JBITLE010000019">
    <property type="protein sequence ID" value="MFI7266417.1"/>
    <property type="molecule type" value="Genomic_DNA"/>
</dbReference>
<gene>
    <name evidence="2" type="ORF">ACIBP4_29435</name>
</gene>
<proteinExistence type="predicted"/>
<protein>
    <submittedName>
        <fullName evidence="2">SCP2 sterol-binding domain-containing protein</fullName>
    </submittedName>
</protein>
<dbReference type="InterPro" id="IPR003033">
    <property type="entry name" value="SCP2_sterol-bd_dom"/>
</dbReference>
<reference evidence="2 3" key="1">
    <citation type="submission" date="2024-10" db="EMBL/GenBank/DDBJ databases">
        <title>The Natural Products Discovery Center: Release of the First 8490 Sequenced Strains for Exploring Actinobacteria Biosynthetic Diversity.</title>
        <authorList>
            <person name="Kalkreuter E."/>
            <person name="Kautsar S.A."/>
            <person name="Yang D."/>
            <person name="Bader C.D."/>
            <person name="Teijaro C.N."/>
            <person name="Fluegel L."/>
            <person name="Davis C.M."/>
            <person name="Simpson J.R."/>
            <person name="Lauterbach L."/>
            <person name="Steele A.D."/>
            <person name="Gui C."/>
            <person name="Meng S."/>
            <person name="Li G."/>
            <person name="Viehrig K."/>
            <person name="Ye F."/>
            <person name="Su P."/>
            <person name="Kiefer A.F."/>
            <person name="Nichols A."/>
            <person name="Cepeda A.J."/>
            <person name="Yan W."/>
            <person name="Fan B."/>
            <person name="Jiang Y."/>
            <person name="Adhikari A."/>
            <person name="Zheng C.-J."/>
            <person name="Schuster L."/>
            <person name="Cowan T.M."/>
            <person name="Smanski M.J."/>
            <person name="Chevrette M.G."/>
            <person name="De Carvalho L.P.S."/>
            <person name="Shen B."/>
        </authorList>
    </citation>
    <scope>NUCLEOTIDE SEQUENCE [LARGE SCALE GENOMIC DNA]</scope>
    <source>
        <strain evidence="2 3">NPDC049845</strain>
    </source>
</reference>
<evidence type="ECO:0000313" key="3">
    <source>
        <dbReference type="Proteomes" id="UP001612812"/>
    </source>
</evidence>
<dbReference type="SUPFAM" id="SSF55718">
    <property type="entry name" value="SCP-like"/>
    <property type="match status" value="1"/>
</dbReference>
<accession>A0ABW7ZW04</accession>